<dbReference type="PROSITE" id="PS50002">
    <property type="entry name" value="SH3"/>
    <property type="match status" value="1"/>
</dbReference>
<dbReference type="InterPro" id="IPR001849">
    <property type="entry name" value="PH_domain"/>
</dbReference>
<organism evidence="6 7">
    <name type="scientific">Meloidogyne incognita</name>
    <name type="common">Southern root-knot nematode worm</name>
    <name type="synonym">Oxyuris incognita</name>
    <dbReference type="NCBI Taxonomy" id="6306"/>
    <lineage>
        <taxon>Eukaryota</taxon>
        <taxon>Metazoa</taxon>
        <taxon>Ecdysozoa</taxon>
        <taxon>Nematoda</taxon>
        <taxon>Chromadorea</taxon>
        <taxon>Rhabditida</taxon>
        <taxon>Tylenchina</taxon>
        <taxon>Tylenchomorpha</taxon>
        <taxon>Tylenchoidea</taxon>
        <taxon>Meloidogynidae</taxon>
        <taxon>Meloidogyninae</taxon>
        <taxon>Meloidogyne</taxon>
        <taxon>Meloidogyne incognita group</taxon>
    </lineage>
</organism>
<accession>A0A914NA49</accession>
<feature type="domain" description="PH" evidence="5">
    <location>
        <begin position="1"/>
        <end position="55"/>
    </location>
</feature>
<dbReference type="WBParaSite" id="Minc3s04457g36324">
    <property type="protein sequence ID" value="Minc3s04457g36324"/>
    <property type="gene ID" value="Minc3s04457g36324"/>
</dbReference>
<feature type="domain" description="SH3" evidence="4">
    <location>
        <begin position="187"/>
        <end position="261"/>
    </location>
</feature>
<evidence type="ECO:0000259" key="5">
    <source>
        <dbReference type="PROSITE" id="PS50003"/>
    </source>
</evidence>
<reference evidence="7" key="1">
    <citation type="submission" date="2022-11" db="UniProtKB">
        <authorList>
            <consortium name="WormBaseParasite"/>
        </authorList>
    </citation>
    <scope>IDENTIFICATION</scope>
</reference>
<evidence type="ECO:0000256" key="2">
    <source>
        <dbReference type="PROSITE-ProRule" id="PRU00192"/>
    </source>
</evidence>
<evidence type="ECO:0000259" key="4">
    <source>
        <dbReference type="PROSITE" id="PS50002"/>
    </source>
</evidence>
<feature type="region of interest" description="Disordered" evidence="3">
    <location>
        <begin position="57"/>
        <end position="84"/>
    </location>
</feature>
<feature type="compositionally biased region" description="Gly residues" evidence="3">
    <location>
        <begin position="121"/>
        <end position="132"/>
    </location>
</feature>
<protein>
    <submittedName>
        <fullName evidence="7">PH domain-containing protein</fullName>
    </submittedName>
</protein>
<evidence type="ECO:0000256" key="3">
    <source>
        <dbReference type="SAM" id="MobiDB-lite"/>
    </source>
</evidence>
<keyword evidence="1 2" id="KW-0728">SH3 domain</keyword>
<proteinExistence type="predicted"/>
<dbReference type="Proteomes" id="UP000887563">
    <property type="component" value="Unplaced"/>
</dbReference>
<keyword evidence="6" id="KW-1185">Reference proteome</keyword>
<dbReference type="Gene3D" id="2.30.29.30">
    <property type="entry name" value="Pleckstrin-homology domain (PH domain)/Phosphotyrosine-binding domain (PTB)"/>
    <property type="match status" value="1"/>
</dbReference>
<sequence length="276" mass="30420">LRELHVVEHIEGDNTKFGLRKSAFPYQNDQNTTVLKANTEAQRILWVKTLRDLKMDIGRHKNGGGGGGGSNTESNRGSRDSQSSLILQSVVASTTLAQLPLEDASYQSIDSGHNSLLYSSNGGGGSGGGGGQQQQQGGVILREIIKNEEEENGGQQQQLNYGGYENYNNNNTNNFVELLLQLLQDKQQQQYYTTTEDFTASNSEQLTILSGQRVEILNNCDIGEDNNNNNNEFVKIAVLDKSGQRENEGMVPKRILMPLDGPGRHHFLGEKLIVRN</sequence>
<dbReference type="InterPro" id="IPR001452">
    <property type="entry name" value="SH3_domain"/>
</dbReference>
<dbReference type="InterPro" id="IPR011993">
    <property type="entry name" value="PH-like_dom_sf"/>
</dbReference>
<dbReference type="AlphaFoldDB" id="A0A914NA49"/>
<feature type="region of interest" description="Disordered" evidence="3">
    <location>
        <begin position="117"/>
        <end position="136"/>
    </location>
</feature>
<dbReference type="InterPro" id="IPR036028">
    <property type="entry name" value="SH3-like_dom_sf"/>
</dbReference>
<evidence type="ECO:0000313" key="7">
    <source>
        <dbReference type="WBParaSite" id="Minc3s04457g36324"/>
    </source>
</evidence>
<evidence type="ECO:0000256" key="1">
    <source>
        <dbReference type="ARBA" id="ARBA00022443"/>
    </source>
</evidence>
<name>A0A914NA49_MELIC</name>
<dbReference type="Gene3D" id="2.30.30.40">
    <property type="entry name" value="SH3 Domains"/>
    <property type="match status" value="1"/>
</dbReference>
<dbReference type="SUPFAM" id="SSF50044">
    <property type="entry name" value="SH3-domain"/>
    <property type="match status" value="1"/>
</dbReference>
<dbReference type="PROSITE" id="PS50003">
    <property type="entry name" value="PH_DOMAIN"/>
    <property type="match status" value="1"/>
</dbReference>
<evidence type="ECO:0000313" key="6">
    <source>
        <dbReference type="Proteomes" id="UP000887563"/>
    </source>
</evidence>